<dbReference type="EMBL" id="SBKP01000037">
    <property type="protein sequence ID" value="RXR22680.1"/>
    <property type="molecule type" value="Genomic_DNA"/>
</dbReference>
<reference evidence="3" key="1">
    <citation type="submission" date="2019-01" db="EMBL/GenBank/DDBJ databases">
        <title>Cytophagaceae bacterium strain CAR-16.</title>
        <authorList>
            <person name="Chen W.-M."/>
        </authorList>
    </citation>
    <scope>NUCLEOTIDE SEQUENCE [LARGE SCALE GENOMIC DNA]</scope>
    <source>
        <strain evidence="3">CHR27</strain>
    </source>
</reference>
<dbReference type="NCBIfam" id="NF033546">
    <property type="entry name" value="transpos_IS21"/>
    <property type="match status" value="1"/>
</dbReference>
<accession>A0A4Q1K9D2</accession>
<protein>
    <submittedName>
        <fullName evidence="2">IS21 family transposase</fullName>
    </submittedName>
</protein>
<dbReference type="OrthoDB" id="2065409at2"/>
<evidence type="ECO:0000313" key="3">
    <source>
        <dbReference type="Proteomes" id="UP000290958"/>
    </source>
</evidence>
<dbReference type="Proteomes" id="UP000290958">
    <property type="component" value="Unassembled WGS sequence"/>
</dbReference>
<name>A0A4Q1K9D2_9SPHN</name>
<keyword evidence="3" id="KW-1185">Reference proteome</keyword>
<dbReference type="Pfam" id="PF22483">
    <property type="entry name" value="Mu-transpos_C_2"/>
    <property type="match status" value="1"/>
</dbReference>
<dbReference type="PANTHER" id="PTHR35004:SF7">
    <property type="entry name" value="INTEGRASE PROTEIN"/>
    <property type="match status" value="1"/>
</dbReference>
<proteinExistence type="predicted"/>
<feature type="domain" description="Transposase for insertion sequence element IS21-like C-terminal" evidence="1">
    <location>
        <begin position="150"/>
        <end position="215"/>
    </location>
</feature>
<evidence type="ECO:0000313" key="2">
    <source>
        <dbReference type="EMBL" id="RXR22680.1"/>
    </source>
</evidence>
<dbReference type="PANTHER" id="PTHR35004">
    <property type="entry name" value="TRANSPOSASE RV3428C-RELATED"/>
    <property type="match status" value="1"/>
</dbReference>
<evidence type="ECO:0000259" key="1">
    <source>
        <dbReference type="Pfam" id="PF22483"/>
    </source>
</evidence>
<dbReference type="AlphaFoldDB" id="A0A4Q1K9D2"/>
<feature type="non-terminal residue" evidence="2">
    <location>
        <position position="1"/>
    </location>
</feature>
<dbReference type="RefSeq" id="WP_129405343.1">
    <property type="nucleotide sequence ID" value="NZ_SBKP01000037.1"/>
</dbReference>
<dbReference type="InterPro" id="IPR054353">
    <property type="entry name" value="IstA-like_C"/>
</dbReference>
<comment type="caution">
    <text evidence="2">The sequence shown here is derived from an EMBL/GenBank/DDBJ whole genome shotgun (WGS) entry which is preliminary data.</text>
</comment>
<organism evidence="2 3">
    <name type="scientific">Sphingobium fluviale</name>
    <dbReference type="NCBI Taxonomy" id="2506423"/>
    <lineage>
        <taxon>Bacteria</taxon>
        <taxon>Pseudomonadati</taxon>
        <taxon>Pseudomonadota</taxon>
        <taxon>Alphaproteobacteria</taxon>
        <taxon>Sphingomonadales</taxon>
        <taxon>Sphingomonadaceae</taxon>
        <taxon>Sphingobium</taxon>
    </lineage>
</organism>
<sequence>SHSRAFIVRAYLLQTHEMLFDAHNHAFRVLGGVPRRGIYDNMRTAVDKVGRGKERTVNARFLAMVSHYLFEAEFCNPAAGWEKGQVEKNVQDARHRLWQPVPQTDSLDALNLWLEQRCRALWQEIPHGTEPGTIADVWADEAESLMSMGRPFDGFVEYGKRVSPTCLVHFERNRYSVPASFANRPVSLRVYPDRFLVVAEGQVVCEHQRIIDRSHQLGITIYDWRHYLAVVQRKPGALRNGAPFLEMPDAFRRLQAHLLRNPGGDREMVEILALVLHHDEQAVLVAVELALEAGVPTKTHILNLLHRLLDGAPVTTPPVTAPQALRLASEPLANVERYDALRGETRHAS</sequence>
<gene>
    <name evidence="2" type="ORF">EQG66_15170</name>
</gene>